<evidence type="ECO:0000313" key="4">
    <source>
        <dbReference type="Proteomes" id="UP001409585"/>
    </source>
</evidence>
<organism evidence="3 4">
    <name type="scientific">Halioxenophilus aromaticivorans</name>
    <dbReference type="NCBI Taxonomy" id="1306992"/>
    <lineage>
        <taxon>Bacteria</taxon>
        <taxon>Pseudomonadati</taxon>
        <taxon>Pseudomonadota</taxon>
        <taxon>Gammaproteobacteria</taxon>
        <taxon>Alteromonadales</taxon>
        <taxon>Alteromonadaceae</taxon>
        <taxon>Halioxenophilus</taxon>
    </lineage>
</organism>
<feature type="compositionally biased region" description="Basic and acidic residues" evidence="1">
    <location>
        <begin position="112"/>
        <end position="122"/>
    </location>
</feature>
<reference evidence="4" key="1">
    <citation type="journal article" date="2019" name="Int. J. Syst. Evol. Microbiol.">
        <title>The Global Catalogue of Microorganisms (GCM) 10K type strain sequencing project: providing services to taxonomists for standard genome sequencing and annotation.</title>
        <authorList>
            <consortium name="The Broad Institute Genomics Platform"/>
            <consortium name="The Broad Institute Genome Sequencing Center for Infectious Disease"/>
            <person name="Wu L."/>
            <person name="Ma J."/>
        </authorList>
    </citation>
    <scope>NUCLEOTIDE SEQUENCE [LARGE SCALE GENOMIC DNA]</scope>
    <source>
        <strain evidence="4">JCM 19134</strain>
    </source>
</reference>
<sequence>MKKVTTAIALAASVVMASQAYAKRPHFEAPSEEQMAEMITVQQEAVDELDLRPAVAEQVKTLIAESSEKRIELQTSFQEQREALKEEYDASLSELLTEDEIDELKSAMRSSMKEKFAAERGERKFRKDKGE</sequence>
<keyword evidence="2" id="KW-0732">Signal</keyword>
<dbReference type="RefSeq" id="WP_345427760.1">
    <property type="nucleotide sequence ID" value="NZ_AP031496.1"/>
</dbReference>
<gene>
    <name evidence="3" type="ORF">GCM10025791_46300</name>
</gene>
<keyword evidence="4" id="KW-1185">Reference proteome</keyword>
<name>A0AAV3U9J2_9ALTE</name>
<evidence type="ECO:0008006" key="5">
    <source>
        <dbReference type="Google" id="ProtNLM"/>
    </source>
</evidence>
<evidence type="ECO:0000256" key="2">
    <source>
        <dbReference type="SAM" id="SignalP"/>
    </source>
</evidence>
<comment type="caution">
    <text evidence="3">The sequence shown here is derived from an EMBL/GenBank/DDBJ whole genome shotgun (WGS) entry which is preliminary data.</text>
</comment>
<feature type="chain" id="PRO_5043774873" description="Zinc resistance-associated protein" evidence="2">
    <location>
        <begin position="23"/>
        <end position="131"/>
    </location>
</feature>
<evidence type="ECO:0000313" key="3">
    <source>
        <dbReference type="EMBL" id="GAA4959849.1"/>
    </source>
</evidence>
<proteinExistence type="predicted"/>
<protein>
    <recommendedName>
        <fullName evidence="5">Zinc resistance-associated protein</fullName>
    </recommendedName>
</protein>
<dbReference type="Proteomes" id="UP001409585">
    <property type="component" value="Unassembled WGS sequence"/>
</dbReference>
<dbReference type="EMBL" id="BAABLX010000078">
    <property type="protein sequence ID" value="GAA4959849.1"/>
    <property type="molecule type" value="Genomic_DNA"/>
</dbReference>
<feature type="signal peptide" evidence="2">
    <location>
        <begin position="1"/>
        <end position="22"/>
    </location>
</feature>
<feature type="region of interest" description="Disordered" evidence="1">
    <location>
        <begin position="112"/>
        <end position="131"/>
    </location>
</feature>
<evidence type="ECO:0000256" key="1">
    <source>
        <dbReference type="SAM" id="MobiDB-lite"/>
    </source>
</evidence>
<dbReference type="AlphaFoldDB" id="A0AAV3U9J2"/>
<accession>A0AAV3U9J2</accession>